<accession>A0ACB7XVK0</accession>
<dbReference type="Proteomes" id="UP000828048">
    <property type="component" value="Chromosome 1"/>
</dbReference>
<evidence type="ECO:0000313" key="2">
    <source>
        <dbReference type="Proteomes" id="UP000828048"/>
    </source>
</evidence>
<evidence type="ECO:0000313" key="1">
    <source>
        <dbReference type="EMBL" id="KAH7844575.1"/>
    </source>
</evidence>
<gene>
    <name evidence="1" type="ORF">Vadar_029595</name>
</gene>
<protein>
    <submittedName>
        <fullName evidence="1">Uncharacterized protein</fullName>
    </submittedName>
</protein>
<proteinExistence type="predicted"/>
<reference evidence="1 2" key="1">
    <citation type="journal article" date="2021" name="Hortic Res">
        <title>High-quality reference genome and annotation aids understanding of berry development for evergreen blueberry (Vaccinium darrowii).</title>
        <authorList>
            <person name="Yu J."/>
            <person name="Hulse-Kemp A.M."/>
            <person name="Babiker E."/>
            <person name="Staton M."/>
        </authorList>
    </citation>
    <scope>NUCLEOTIDE SEQUENCE [LARGE SCALE GENOMIC DNA]</scope>
    <source>
        <strain evidence="2">cv. NJ 8807/NJ 8810</strain>
        <tissue evidence="1">Young leaf</tissue>
    </source>
</reference>
<organism evidence="1 2">
    <name type="scientific">Vaccinium darrowii</name>
    <dbReference type="NCBI Taxonomy" id="229202"/>
    <lineage>
        <taxon>Eukaryota</taxon>
        <taxon>Viridiplantae</taxon>
        <taxon>Streptophyta</taxon>
        <taxon>Embryophyta</taxon>
        <taxon>Tracheophyta</taxon>
        <taxon>Spermatophyta</taxon>
        <taxon>Magnoliopsida</taxon>
        <taxon>eudicotyledons</taxon>
        <taxon>Gunneridae</taxon>
        <taxon>Pentapetalae</taxon>
        <taxon>asterids</taxon>
        <taxon>Ericales</taxon>
        <taxon>Ericaceae</taxon>
        <taxon>Vaccinioideae</taxon>
        <taxon>Vaccinieae</taxon>
        <taxon>Vaccinium</taxon>
    </lineage>
</organism>
<dbReference type="EMBL" id="CM037151">
    <property type="protein sequence ID" value="KAH7844575.1"/>
    <property type="molecule type" value="Genomic_DNA"/>
</dbReference>
<keyword evidence="2" id="KW-1185">Reference proteome</keyword>
<name>A0ACB7XVK0_9ERIC</name>
<comment type="caution">
    <text evidence="1">The sequence shown here is derived from an EMBL/GenBank/DDBJ whole genome shotgun (WGS) entry which is preliminary data.</text>
</comment>
<sequence length="173" mass="20256">MEREKNKEREERKKAGLDTADIDTKDEEDYLGVGPLIEKLEKEKEKKDTGDLNMYDEPTDSESEDDERFAPDAVKKRAELFEKKFTRHEELLKTSPMLDEEDYLGVGPLIEKLEKEKEKKDTGDLNMYEEPTDSESEDDERFAPDAVKKRAELFEKKFTRHEELLKNFTDAGN</sequence>